<sequence length="173" mass="17635">MQTPSMIGTWALNGIAAGAASLAGLGVVVASAAWTSADPSFGNAVLRTTSKITWPLVIIAGGWRLSLLDNLMHAPAAVVGSGGAKEALQLVKGLSIAVATFVALYAVGGLVSRALYVAVCKAPQPPDPHAHEDAAFYKRSAQVLVAVVSPVFVVASAVDRVRRLAASFCQGAQ</sequence>
<dbReference type="GeneID" id="34568097"/>
<evidence type="ECO:0000313" key="3">
    <source>
        <dbReference type="Proteomes" id="UP000204584"/>
    </source>
</evidence>
<protein>
    <submittedName>
        <fullName evidence="2">Uncharacterized protein</fullName>
    </submittedName>
</protein>
<dbReference type="RefSeq" id="YP_009429958.1">
    <property type="nucleotide sequence ID" value="NC_022098.1"/>
</dbReference>
<accession>A0A291ATJ8</accession>
<feature type="transmembrane region" description="Helical" evidence="1">
    <location>
        <begin position="12"/>
        <end position="34"/>
    </location>
</feature>
<keyword evidence="1" id="KW-0812">Transmembrane</keyword>
<organism evidence="2 3">
    <name type="scientific">Pandoravirus salinus</name>
    <dbReference type="NCBI Taxonomy" id="1349410"/>
    <lineage>
        <taxon>Viruses</taxon>
        <taxon>Pandoravirus</taxon>
    </lineage>
</organism>
<dbReference type="KEGG" id="vg:34568097"/>
<feature type="transmembrane region" description="Helical" evidence="1">
    <location>
        <begin position="93"/>
        <end position="119"/>
    </location>
</feature>
<dbReference type="Proteomes" id="UP000204584">
    <property type="component" value="Segment"/>
</dbReference>
<evidence type="ECO:0000256" key="1">
    <source>
        <dbReference type="SAM" id="Phobius"/>
    </source>
</evidence>
<keyword evidence="1" id="KW-1133">Transmembrane helix</keyword>
<keyword evidence="3" id="KW-1185">Reference proteome</keyword>
<gene>
    <name evidence="2" type="ORF">psal_cds_110</name>
</gene>
<evidence type="ECO:0000313" key="2">
    <source>
        <dbReference type="EMBL" id="ATE82119.1"/>
    </source>
</evidence>
<proteinExistence type="predicted"/>
<keyword evidence="1" id="KW-0472">Membrane</keyword>
<dbReference type="EMBL" id="KC977571">
    <property type="protein sequence ID" value="ATE82119.1"/>
    <property type="molecule type" value="Genomic_DNA"/>
</dbReference>
<name>A0A291ATJ8_9VIRU</name>
<reference evidence="2 3" key="1">
    <citation type="journal article" date="2013" name="Science">
        <title>Pandoraviruses: amoeba viruses with genomes up to 2.5 Mb reaching that of parasitic eukaryotes.</title>
        <authorList>
            <person name="Philippe N."/>
            <person name="Legendre M."/>
            <person name="Doutre G."/>
            <person name="Coute Y."/>
            <person name="Poirot O."/>
            <person name="Lescot M."/>
            <person name="Arslan D."/>
            <person name="Seltzer V."/>
            <person name="Bertaux L."/>
            <person name="Bruley C."/>
            <person name="Garin J."/>
            <person name="Claverie J.M."/>
            <person name="Abergel C."/>
        </authorList>
    </citation>
    <scope>NUCLEOTIDE SEQUENCE [LARGE SCALE GENOMIC DNA]</scope>
</reference>